<name>A0ACD4ZW47_9ACTN</name>
<evidence type="ECO:0000313" key="1">
    <source>
        <dbReference type="EMBL" id="WSC02391.1"/>
    </source>
</evidence>
<accession>A0ACD4ZW47</accession>
<protein>
    <submittedName>
        <fullName evidence="1">Uncharacterized protein</fullName>
    </submittedName>
</protein>
<dbReference type="Proteomes" id="UP001348369">
    <property type="component" value="Chromosome"/>
</dbReference>
<proteinExistence type="predicted"/>
<evidence type="ECO:0000313" key="2">
    <source>
        <dbReference type="Proteomes" id="UP001348369"/>
    </source>
</evidence>
<dbReference type="EMBL" id="CP109109">
    <property type="protein sequence ID" value="WSC02391.1"/>
    <property type="molecule type" value="Genomic_DNA"/>
</dbReference>
<reference evidence="1" key="1">
    <citation type="submission" date="2022-10" db="EMBL/GenBank/DDBJ databases">
        <title>The complete genomes of actinobacterial strains from the NBC collection.</title>
        <authorList>
            <person name="Joergensen T.S."/>
            <person name="Alvarez Arevalo M."/>
            <person name="Sterndorff E.B."/>
            <person name="Faurdal D."/>
            <person name="Vuksanovic O."/>
            <person name="Mourched A.-S."/>
            <person name="Charusanti P."/>
            <person name="Shaw S."/>
            <person name="Blin K."/>
            <person name="Weber T."/>
        </authorList>
    </citation>
    <scope>NUCLEOTIDE SEQUENCE</scope>
    <source>
        <strain evidence="1">NBC 01771</strain>
    </source>
</reference>
<organism evidence="1 2">
    <name type="scientific">Streptomyces scopuliridis</name>
    <dbReference type="NCBI Taxonomy" id="452529"/>
    <lineage>
        <taxon>Bacteria</taxon>
        <taxon>Bacillati</taxon>
        <taxon>Actinomycetota</taxon>
        <taxon>Actinomycetes</taxon>
        <taxon>Kitasatosporales</taxon>
        <taxon>Streptomycetaceae</taxon>
        <taxon>Streptomyces</taxon>
    </lineage>
</organism>
<sequence>MPVDRLRPAGLGIDRFLNEGRILTTVLGNAVATVFIAKWEGEFDLERAKAVLDGKDVGPVPDPDVPALAAMTTDDSEAAPAVAGH</sequence>
<gene>
    <name evidence="1" type="ORF">OG835_38915</name>
</gene>
<keyword evidence="2" id="KW-1185">Reference proteome</keyword>